<evidence type="ECO:0000256" key="5">
    <source>
        <dbReference type="ARBA" id="ARBA00022692"/>
    </source>
</evidence>
<feature type="domain" description="RCK N-terminal" evidence="12">
    <location>
        <begin position="407"/>
        <end position="522"/>
    </location>
</feature>
<dbReference type="PANTHER" id="PTHR32507">
    <property type="entry name" value="NA(+)/H(+) ANTIPORTER 1"/>
    <property type="match status" value="1"/>
</dbReference>
<feature type="transmembrane region" description="Helical" evidence="10">
    <location>
        <begin position="303"/>
        <end position="325"/>
    </location>
</feature>
<keyword evidence="6 10" id="KW-1133">Transmembrane helix</keyword>
<dbReference type="InterPro" id="IPR038770">
    <property type="entry name" value="Na+/solute_symporter_sf"/>
</dbReference>
<dbReference type="Proteomes" id="UP000739538">
    <property type="component" value="Unassembled WGS sequence"/>
</dbReference>
<feature type="compositionally biased region" description="Basic and acidic residues" evidence="9">
    <location>
        <begin position="561"/>
        <end position="583"/>
    </location>
</feature>
<feature type="transmembrane region" description="Helical" evidence="10">
    <location>
        <begin position="250"/>
        <end position="267"/>
    </location>
</feature>
<dbReference type="GO" id="GO:1902600">
    <property type="term" value="P:proton transmembrane transport"/>
    <property type="evidence" value="ECO:0007669"/>
    <property type="project" value="InterPro"/>
</dbReference>
<feature type="transmembrane region" description="Helical" evidence="10">
    <location>
        <begin position="227"/>
        <end position="244"/>
    </location>
</feature>
<evidence type="ECO:0000313" key="14">
    <source>
        <dbReference type="Proteomes" id="UP000739538"/>
    </source>
</evidence>
<evidence type="ECO:0000259" key="11">
    <source>
        <dbReference type="Pfam" id="PF00999"/>
    </source>
</evidence>
<dbReference type="InterPro" id="IPR003148">
    <property type="entry name" value="RCK_N"/>
</dbReference>
<reference evidence="13" key="1">
    <citation type="submission" date="2020-04" db="EMBL/GenBank/DDBJ databases">
        <authorList>
            <person name="Zhang T."/>
        </authorList>
    </citation>
    <scope>NUCLEOTIDE SEQUENCE</scope>
    <source>
        <strain evidence="13">HKST-UBA02</strain>
    </source>
</reference>
<feature type="transmembrane region" description="Helical" evidence="10">
    <location>
        <begin position="123"/>
        <end position="143"/>
    </location>
</feature>
<feature type="transmembrane region" description="Helical" evidence="10">
    <location>
        <begin position="279"/>
        <end position="297"/>
    </location>
</feature>
<feature type="transmembrane region" description="Helical" evidence="10">
    <location>
        <begin position="66"/>
        <end position="84"/>
    </location>
</feature>
<feature type="transmembrane region" description="Helical" evidence="10">
    <location>
        <begin position="35"/>
        <end position="54"/>
    </location>
</feature>
<evidence type="ECO:0000256" key="4">
    <source>
        <dbReference type="ARBA" id="ARBA00022475"/>
    </source>
</evidence>
<evidence type="ECO:0000259" key="12">
    <source>
        <dbReference type="Pfam" id="PF02254"/>
    </source>
</evidence>
<dbReference type="Pfam" id="PF02254">
    <property type="entry name" value="TrkA_N"/>
    <property type="match status" value="1"/>
</dbReference>
<feature type="transmembrane region" description="Helical" evidence="10">
    <location>
        <begin position="155"/>
        <end position="179"/>
    </location>
</feature>
<evidence type="ECO:0000256" key="8">
    <source>
        <dbReference type="ARBA" id="ARBA00023136"/>
    </source>
</evidence>
<dbReference type="Gene3D" id="1.20.1530.20">
    <property type="match status" value="1"/>
</dbReference>
<evidence type="ECO:0000313" key="13">
    <source>
        <dbReference type="EMBL" id="MCA9756728.1"/>
    </source>
</evidence>
<evidence type="ECO:0000256" key="7">
    <source>
        <dbReference type="ARBA" id="ARBA00023065"/>
    </source>
</evidence>
<feature type="transmembrane region" description="Helical" evidence="10">
    <location>
        <begin position="373"/>
        <end position="397"/>
    </location>
</feature>
<feature type="transmembrane region" description="Helical" evidence="10">
    <location>
        <begin position="191"/>
        <end position="215"/>
    </location>
</feature>
<keyword evidence="3" id="KW-0050">Antiport</keyword>
<keyword evidence="4" id="KW-1003">Cell membrane</keyword>
<accession>A0A956SFX1</accession>
<dbReference type="GO" id="GO:0006813">
    <property type="term" value="P:potassium ion transport"/>
    <property type="evidence" value="ECO:0007669"/>
    <property type="project" value="InterPro"/>
</dbReference>
<keyword evidence="5 10" id="KW-0812">Transmembrane</keyword>
<feature type="region of interest" description="Disordered" evidence="9">
    <location>
        <begin position="561"/>
        <end position="602"/>
    </location>
</feature>
<dbReference type="SUPFAM" id="SSF51735">
    <property type="entry name" value="NAD(P)-binding Rossmann-fold domains"/>
    <property type="match status" value="1"/>
</dbReference>
<name>A0A956SFX1_UNCEI</name>
<evidence type="ECO:0000256" key="9">
    <source>
        <dbReference type="SAM" id="MobiDB-lite"/>
    </source>
</evidence>
<feature type="transmembrane region" description="Helical" evidence="10">
    <location>
        <begin position="337"/>
        <end position="361"/>
    </location>
</feature>
<organism evidence="13 14">
    <name type="scientific">Eiseniibacteriota bacterium</name>
    <dbReference type="NCBI Taxonomy" id="2212470"/>
    <lineage>
        <taxon>Bacteria</taxon>
        <taxon>Candidatus Eiseniibacteriota</taxon>
    </lineage>
</organism>
<dbReference type="Pfam" id="PF00999">
    <property type="entry name" value="Na_H_Exchanger"/>
    <property type="match status" value="1"/>
</dbReference>
<dbReference type="PANTHER" id="PTHR32507:SF0">
    <property type="entry name" value="NA(+)_H(+) ANTIPORTER 2-RELATED"/>
    <property type="match status" value="1"/>
</dbReference>
<dbReference type="Gene3D" id="3.40.50.720">
    <property type="entry name" value="NAD(P)-binding Rossmann-like Domain"/>
    <property type="match status" value="1"/>
</dbReference>
<dbReference type="InterPro" id="IPR036291">
    <property type="entry name" value="NAD(P)-bd_dom_sf"/>
</dbReference>
<reference evidence="13" key="2">
    <citation type="journal article" date="2021" name="Microbiome">
        <title>Successional dynamics and alternative stable states in a saline activated sludge microbial community over 9 years.</title>
        <authorList>
            <person name="Wang Y."/>
            <person name="Ye J."/>
            <person name="Ju F."/>
            <person name="Liu L."/>
            <person name="Boyd J.A."/>
            <person name="Deng Y."/>
            <person name="Parks D.H."/>
            <person name="Jiang X."/>
            <person name="Yin X."/>
            <person name="Woodcroft B.J."/>
            <person name="Tyson G.W."/>
            <person name="Hugenholtz P."/>
            <person name="Polz M.F."/>
            <person name="Zhang T."/>
        </authorList>
    </citation>
    <scope>NUCLEOTIDE SEQUENCE</scope>
    <source>
        <strain evidence="13">HKST-UBA02</strain>
    </source>
</reference>
<keyword evidence="7" id="KW-0406">Ion transport</keyword>
<feature type="domain" description="Cation/H+ exchanger transmembrane" evidence="11">
    <location>
        <begin position="19"/>
        <end position="391"/>
    </location>
</feature>
<comment type="caution">
    <text evidence="13">The sequence shown here is derived from an EMBL/GenBank/DDBJ whole genome shotgun (WGS) entry which is preliminary data.</text>
</comment>
<proteinExistence type="predicted"/>
<dbReference type="GO" id="GO:0015297">
    <property type="term" value="F:antiporter activity"/>
    <property type="evidence" value="ECO:0007669"/>
    <property type="project" value="UniProtKB-KW"/>
</dbReference>
<gene>
    <name evidence="13" type="ORF">KDA27_13065</name>
</gene>
<evidence type="ECO:0000256" key="10">
    <source>
        <dbReference type="SAM" id="Phobius"/>
    </source>
</evidence>
<evidence type="ECO:0000256" key="1">
    <source>
        <dbReference type="ARBA" id="ARBA00004651"/>
    </source>
</evidence>
<dbReference type="EMBL" id="JAGQHS010000064">
    <property type="protein sequence ID" value="MCA9756728.1"/>
    <property type="molecule type" value="Genomic_DNA"/>
</dbReference>
<sequence length="668" mass="71181">MSSPAHGTHPELTVAIALAVGVFMQMFARHLRIPGIVLLLLAGVVLGPDVLGVIDPGNAQGVVHGLVSFAVAVILFEGGLNMNLGRLRREARVIRLLVTTGALVTGIGGTLVAKAILGWGWQLSILFGTLVIVTGPTVITPLLRRIKVRHNVETILEAEGVFIDAVGAIIAVVTLQIALQPSETSFMDGLFGVLGRLAIGVGFGLVGGGILALLLRPRRLVPEGLENILVLGVVLFLFQASHALMPESGIGTVTVAGVVMGNVRSRVSKDLLEFKEQLTILFIGLLFVLLAADVRIADVQGLGVRGIFAVLGLMFLVRPANILASTWRSNLGWREKFFLSWLAPRGIVAAAVASLFAQALHDEGLEGGEQLRAMVFLVIAGTVLVQGLTGGLVARILGLKRPSGQGYAILGGNDVGRALGCALAGEDRSQVVFLDANVDAAKAAEEAGFKVVFGNALEESSMTRAQMDTRYACIAATTNEEINMLFARIAMEEFRLQRVFVGLQKGHGSVTEEMVREMGANVLFGRERDLELWDVRFRRGTATIEEWRLGKAPKKDDIDLEEAHTETSEPKLPADSKAPHGDKAPGNGAGESETPSSGLAAYPDSLLPLALKRGSRRIPVAVGVDPKRGETATFAVWEDMRAEAEAFLKGRGWEPAAEENEASRRADA</sequence>
<dbReference type="GO" id="GO:0005886">
    <property type="term" value="C:plasma membrane"/>
    <property type="evidence" value="ECO:0007669"/>
    <property type="project" value="UniProtKB-SubCell"/>
</dbReference>
<keyword evidence="8 10" id="KW-0472">Membrane</keyword>
<evidence type="ECO:0000256" key="6">
    <source>
        <dbReference type="ARBA" id="ARBA00022989"/>
    </source>
</evidence>
<dbReference type="InterPro" id="IPR006153">
    <property type="entry name" value="Cation/H_exchanger_TM"/>
</dbReference>
<feature type="transmembrane region" description="Helical" evidence="10">
    <location>
        <begin position="96"/>
        <end position="117"/>
    </location>
</feature>
<dbReference type="AlphaFoldDB" id="A0A956SFX1"/>
<evidence type="ECO:0000256" key="2">
    <source>
        <dbReference type="ARBA" id="ARBA00022448"/>
    </source>
</evidence>
<protein>
    <submittedName>
        <fullName evidence="13">Sodium:proton antiporter</fullName>
    </submittedName>
</protein>
<feature type="transmembrane region" description="Helical" evidence="10">
    <location>
        <begin position="12"/>
        <end position="28"/>
    </location>
</feature>
<evidence type="ECO:0000256" key="3">
    <source>
        <dbReference type="ARBA" id="ARBA00022449"/>
    </source>
</evidence>
<comment type="subcellular location">
    <subcellularLocation>
        <location evidence="1">Cell membrane</location>
        <topology evidence="1">Multi-pass membrane protein</topology>
    </subcellularLocation>
</comment>
<keyword evidence="2" id="KW-0813">Transport</keyword>